<proteinExistence type="predicted"/>
<organism evidence="2 3">
    <name type="scientific">Candidatus Dojkabacteria bacterium</name>
    <dbReference type="NCBI Taxonomy" id="2099670"/>
    <lineage>
        <taxon>Bacteria</taxon>
        <taxon>Candidatus Dojkabacteria</taxon>
    </lineage>
</organism>
<dbReference type="AlphaFoldDB" id="A0A955L6D7"/>
<evidence type="ECO:0000313" key="3">
    <source>
        <dbReference type="Proteomes" id="UP000783287"/>
    </source>
</evidence>
<reference evidence="2" key="1">
    <citation type="submission" date="2020-04" db="EMBL/GenBank/DDBJ databases">
        <authorList>
            <person name="Zhang T."/>
        </authorList>
    </citation>
    <scope>NUCLEOTIDE SEQUENCE</scope>
    <source>
        <strain evidence="2">HKST-UBA14</strain>
    </source>
</reference>
<name>A0A955L6D7_9BACT</name>
<dbReference type="EMBL" id="JAGQLK010000122">
    <property type="protein sequence ID" value="MCA9383735.1"/>
    <property type="molecule type" value="Genomic_DNA"/>
</dbReference>
<comment type="caution">
    <text evidence="2">The sequence shown here is derived from an EMBL/GenBank/DDBJ whole genome shotgun (WGS) entry which is preliminary data.</text>
</comment>
<accession>A0A955L6D7</accession>
<reference evidence="2" key="2">
    <citation type="journal article" date="2021" name="Microbiome">
        <title>Successional dynamics and alternative stable states in a saline activated sludge microbial community over 9 years.</title>
        <authorList>
            <person name="Wang Y."/>
            <person name="Ye J."/>
            <person name="Ju F."/>
            <person name="Liu L."/>
            <person name="Boyd J.A."/>
            <person name="Deng Y."/>
            <person name="Parks D.H."/>
            <person name="Jiang X."/>
            <person name="Yin X."/>
            <person name="Woodcroft B.J."/>
            <person name="Tyson G.W."/>
            <person name="Hugenholtz P."/>
            <person name="Polz M.F."/>
            <person name="Zhang T."/>
        </authorList>
    </citation>
    <scope>NUCLEOTIDE SEQUENCE</scope>
    <source>
        <strain evidence="2">HKST-UBA14</strain>
    </source>
</reference>
<feature type="compositionally biased region" description="Basic residues" evidence="1">
    <location>
        <begin position="105"/>
        <end position="118"/>
    </location>
</feature>
<evidence type="ECO:0000313" key="2">
    <source>
        <dbReference type="EMBL" id="MCA9383735.1"/>
    </source>
</evidence>
<dbReference type="Proteomes" id="UP000783287">
    <property type="component" value="Unassembled WGS sequence"/>
</dbReference>
<evidence type="ECO:0000256" key="1">
    <source>
        <dbReference type="SAM" id="MobiDB-lite"/>
    </source>
</evidence>
<gene>
    <name evidence="2" type="ORF">KC909_05185</name>
</gene>
<feature type="region of interest" description="Disordered" evidence="1">
    <location>
        <begin position="105"/>
        <end position="125"/>
    </location>
</feature>
<sequence>MNKKREPKSAKDILMDNDFLSRFTDRKHNVSKEFQDYGLRLSQRLNDEEHKALYIKLAKSVPRKYLEAAASFAIDYPNVPKKGRIFMWKLKEVCKEDNYKMSFPRKAKKKKAAKKKKTTNQISMF</sequence>
<protein>
    <submittedName>
        <fullName evidence="2">Uncharacterized protein</fullName>
    </submittedName>
</protein>